<feature type="transmembrane region" description="Helical" evidence="5">
    <location>
        <begin position="284"/>
        <end position="310"/>
    </location>
</feature>
<dbReference type="GO" id="GO:0005774">
    <property type="term" value="C:vacuolar membrane"/>
    <property type="evidence" value="ECO:0007669"/>
    <property type="project" value="TreeGrafter"/>
</dbReference>
<keyword evidence="2 5" id="KW-0812">Transmembrane</keyword>
<dbReference type="InterPro" id="IPR013057">
    <property type="entry name" value="AA_transpt_TM"/>
</dbReference>
<reference evidence="7 8" key="1">
    <citation type="submission" date="2020-11" db="EMBL/GenBank/DDBJ databases">
        <authorList>
            <person name="Wallbank WR R."/>
            <person name="Pardo Diaz C."/>
            <person name="Kozak K."/>
            <person name="Martin S."/>
            <person name="Jiggins C."/>
            <person name="Moest M."/>
            <person name="Warren A I."/>
            <person name="Generalovic N T."/>
            <person name="Byers J.R.P. K."/>
            <person name="Montejo-Kovacevich G."/>
            <person name="Yen C E."/>
        </authorList>
    </citation>
    <scope>NUCLEOTIDE SEQUENCE [LARGE SCALE GENOMIC DNA]</scope>
</reference>
<dbReference type="InParanoid" id="A0A7R8UJY3"/>
<evidence type="ECO:0000256" key="2">
    <source>
        <dbReference type="ARBA" id="ARBA00022692"/>
    </source>
</evidence>
<feature type="transmembrane region" description="Helical" evidence="5">
    <location>
        <begin position="219"/>
        <end position="236"/>
    </location>
</feature>
<gene>
    <name evidence="7" type="ORF">HERILL_LOCUS4994</name>
</gene>
<evidence type="ECO:0000313" key="8">
    <source>
        <dbReference type="Proteomes" id="UP000594454"/>
    </source>
</evidence>
<feature type="transmembrane region" description="Helical" evidence="5">
    <location>
        <begin position="401"/>
        <end position="429"/>
    </location>
</feature>
<feature type="transmembrane region" description="Helical" evidence="5">
    <location>
        <begin position="375"/>
        <end position="395"/>
    </location>
</feature>
<evidence type="ECO:0000256" key="3">
    <source>
        <dbReference type="ARBA" id="ARBA00022989"/>
    </source>
</evidence>
<dbReference type="OMA" id="ICTHWYQ"/>
<dbReference type="GO" id="GO:0015179">
    <property type="term" value="F:L-amino acid transmembrane transporter activity"/>
    <property type="evidence" value="ECO:0007669"/>
    <property type="project" value="TreeGrafter"/>
</dbReference>
<protein>
    <recommendedName>
        <fullName evidence="6">Amino acid transporter transmembrane domain-containing protein</fullName>
    </recommendedName>
</protein>
<feature type="transmembrane region" description="Helical" evidence="5">
    <location>
        <begin position="190"/>
        <end position="207"/>
    </location>
</feature>
<comment type="subcellular location">
    <subcellularLocation>
        <location evidence="1">Membrane</location>
        <topology evidence="1">Multi-pass membrane protein</topology>
    </subcellularLocation>
</comment>
<feature type="transmembrane region" description="Helical" evidence="5">
    <location>
        <begin position="256"/>
        <end position="272"/>
    </location>
</feature>
<evidence type="ECO:0000313" key="7">
    <source>
        <dbReference type="EMBL" id="CAD7081912.1"/>
    </source>
</evidence>
<name>A0A7R8UJY3_HERIL</name>
<evidence type="ECO:0000259" key="6">
    <source>
        <dbReference type="Pfam" id="PF01490"/>
    </source>
</evidence>
<feature type="transmembrane region" description="Helical" evidence="5">
    <location>
        <begin position="148"/>
        <end position="170"/>
    </location>
</feature>
<dbReference type="PANTHER" id="PTHR22950:SF680">
    <property type="entry name" value="PROTON-COUPLED AMINO ACID TRANSPORTER 4-LIKE PROTEIN"/>
    <property type="match status" value="1"/>
</dbReference>
<dbReference type="AlphaFoldDB" id="A0A7R8UJY3"/>
<dbReference type="PANTHER" id="PTHR22950">
    <property type="entry name" value="AMINO ACID TRANSPORTER"/>
    <property type="match status" value="1"/>
</dbReference>
<dbReference type="FunCoup" id="A0A7R8UJY3">
    <property type="interactions" value="14"/>
</dbReference>
<keyword evidence="8" id="KW-1185">Reference proteome</keyword>
<feature type="domain" description="Amino acid transporter transmembrane" evidence="6">
    <location>
        <begin position="57"/>
        <end position="460"/>
    </location>
</feature>
<keyword evidence="3 5" id="KW-1133">Transmembrane helix</keyword>
<evidence type="ECO:0000256" key="1">
    <source>
        <dbReference type="ARBA" id="ARBA00004141"/>
    </source>
</evidence>
<dbReference type="EMBL" id="LR899010">
    <property type="protein sequence ID" value="CAD7081912.1"/>
    <property type="molecule type" value="Genomic_DNA"/>
</dbReference>
<dbReference type="Pfam" id="PF01490">
    <property type="entry name" value="Aa_trans"/>
    <property type="match status" value="1"/>
</dbReference>
<proteinExistence type="predicted"/>
<feature type="transmembrane region" description="Helical" evidence="5">
    <location>
        <begin position="330"/>
        <end position="355"/>
    </location>
</feature>
<organism evidence="7 8">
    <name type="scientific">Hermetia illucens</name>
    <name type="common">Black soldier fly</name>
    <dbReference type="NCBI Taxonomy" id="343691"/>
    <lineage>
        <taxon>Eukaryota</taxon>
        <taxon>Metazoa</taxon>
        <taxon>Ecdysozoa</taxon>
        <taxon>Arthropoda</taxon>
        <taxon>Hexapoda</taxon>
        <taxon>Insecta</taxon>
        <taxon>Pterygota</taxon>
        <taxon>Neoptera</taxon>
        <taxon>Endopterygota</taxon>
        <taxon>Diptera</taxon>
        <taxon>Brachycera</taxon>
        <taxon>Stratiomyomorpha</taxon>
        <taxon>Stratiomyidae</taxon>
        <taxon>Hermetiinae</taxon>
        <taxon>Hermetia</taxon>
    </lineage>
</organism>
<feature type="transmembrane region" description="Helical" evidence="5">
    <location>
        <begin position="436"/>
        <end position="458"/>
    </location>
</feature>
<evidence type="ECO:0000256" key="5">
    <source>
        <dbReference type="SAM" id="Phobius"/>
    </source>
</evidence>
<dbReference type="Proteomes" id="UP000594454">
    <property type="component" value="Chromosome 2"/>
</dbReference>
<accession>A0A7R8UJY3</accession>
<dbReference type="OrthoDB" id="1684102at2759"/>
<feature type="transmembrane region" description="Helical" evidence="5">
    <location>
        <begin position="88"/>
        <end position="110"/>
    </location>
</feature>
<sequence>MSKAYHNAAFVGDEGEKAEKGRNVSEKSQYVLELTEKGKIIAEVDYDPYYHRKVEHPTTNSETMFHLLKGSLGTGILAMPNAFRNAGYIPGAVGTIIIGVICTYCIHLLVKAEYELCKRKKIPSMNYPGVAEAALSEGPEWCKACAPYITNVVNTFLLIYQLGTCCVYVVFVASNIKSIADFYMEDKPDVRIYMLIILLPLILINWVRNLKYLAPFSTIANAVTLISFAIILYYIFREPISLEGKDAFAELKTFPLFFGTVLFALEAIGVILPLENEMKTPRRFISPCGVLNSSMTIIVLLYVGMGLFGYLNYGHDVEGSITLNLPPGDIMAQCVKGTLAFAIFVTHGLACYVAIDITWNDYITKKLTITSHKMVWEYVCRTLLVLVTFLLAVAIPNLELFISLFGALCLSALGLAFPALIQICTFWYYVSGVKRVWLVVSNTIIVVVGVAGLVIGTYTSLSEIIEKFFG</sequence>
<keyword evidence="4 5" id="KW-0472">Membrane</keyword>
<evidence type="ECO:0000256" key="4">
    <source>
        <dbReference type="ARBA" id="ARBA00023136"/>
    </source>
</evidence>